<organism evidence="1 2">
    <name type="scientific">Callosobruchus maculatus</name>
    <name type="common">Southern cowpea weevil</name>
    <name type="synonym">Pulse bruchid</name>
    <dbReference type="NCBI Taxonomy" id="64391"/>
    <lineage>
        <taxon>Eukaryota</taxon>
        <taxon>Metazoa</taxon>
        <taxon>Ecdysozoa</taxon>
        <taxon>Arthropoda</taxon>
        <taxon>Hexapoda</taxon>
        <taxon>Insecta</taxon>
        <taxon>Pterygota</taxon>
        <taxon>Neoptera</taxon>
        <taxon>Endopterygota</taxon>
        <taxon>Coleoptera</taxon>
        <taxon>Polyphaga</taxon>
        <taxon>Cucujiformia</taxon>
        <taxon>Chrysomeloidea</taxon>
        <taxon>Chrysomelidae</taxon>
        <taxon>Bruchinae</taxon>
        <taxon>Bruchini</taxon>
        <taxon>Callosobruchus</taxon>
    </lineage>
</organism>
<evidence type="ECO:0000313" key="2">
    <source>
        <dbReference type="Proteomes" id="UP000410492"/>
    </source>
</evidence>
<dbReference type="Proteomes" id="UP000410492">
    <property type="component" value="Unassembled WGS sequence"/>
</dbReference>
<evidence type="ECO:0000313" key="1">
    <source>
        <dbReference type="EMBL" id="VEN37268.1"/>
    </source>
</evidence>
<dbReference type="EMBL" id="CAACVG010003192">
    <property type="protein sequence ID" value="VEN37268.1"/>
    <property type="molecule type" value="Genomic_DNA"/>
</dbReference>
<name>A0A653BNS9_CALMS</name>
<reference evidence="1 2" key="1">
    <citation type="submission" date="2019-01" db="EMBL/GenBank/DDBJ databases">
        <authorList>
            <person name="Sayadi A."/>
        </authorList>
    </citation>
    <scope>NUCLEOTIDE SEQUENCE [LARGE SCALE GENOMIC DNA]</scope>
</reference>
<gene>
    <name evidence="1" type="ORF">CALMAC_LOCUS2578</name>
</gene>
<feature type="non-terminal residue" evidence="1">
    <location>
        <position position="1"/>
    </location>
</feature>
<keyword evidence="2" id="KW-1185">Reference proteome</keyword>
<protein>
    <submittedName>
        <fullName evidence="1">Uncharacterized protein</fullName>
    </submittedName>
</protein>
<proteinExistence type="predicted"/>
<sequence>DEGSSLRTTIKQRRHATTFFSSSVHAEKTFLFHCNEYIHIHIYCKFSAINNSYIWSFEPDR</sequence>
<accession>A0A653BNS9</accession>
<dbReference type="AlphaFoldDB" id="A0A653BNS9"/>